<evidence type="ECO:0000313" key="2">
    <source>
        <dbReference type="Proteomes" id="UP001156641"/>
    </source>
</evidence>
<accession>A0ABQ5ZYT7</accession>
<keyword evidence="2" id="KW-1185">Reference proteome</keyword>
<organism evidence="1 2">
    <name type="scientific">Acidocella aquatica</name>
    <dbReference type="NCBI Taxonomy" id="1922313"/>
    <lineage>
        <taxon>Bacteria</taxon>
        <taxon>Pseudomonadati</taxon>
        <taxon>Pseudomonadota</taxon>
        <taxon>Alphaproteobacteria</taxon>
        <taxon>Acetobacterales</taxon>
        <taxon>Acidocellaceae</taxon>
        <taxon>Acidocella</taxon>
    </lineage>
</organism>
<name>A0ABQ5ZYT7_9PROT</name>
<proteinExistence type="predicted"/>
<comment type="caution">
    <text evidence="1">The sequence shown here is derived from an EMBL/GenBank/DDBJ whole genome shotgun (WGS) entry which is preliminary data.</text>
</comment>
<dbReference type="Proteomes" id="UP001156641">
    <property type="component" value="Unassembled WGS sequence"/>
</dbReference>
<dbReference type="EMBL" id="BSOS01000003">
    <property type="protein sequence ID" value="GLR65380.1"/>
    <property type="molecule type" value="Genomic_DNA"/>
</dbReference>
<protein>
    <submittedName>
        <fullName evidence="1">Uncharacterized protein</fullName>
    </submittedName>
</protein>
<reference evidence="2" key="1">
    <citation type="journal article" date="2019" name="Int. J. Syst. Evol. Microbiol.">
        <title>The Global Catalogue of Microorganisms (GCM) 10K type strain sequencing project: providing services to taxonomists for standard genome sequencing and annotation.</title>
        <authorList>
            <consortium name="The Broad Institute Genomics Platform"/>
            <consortium name="The Broad Institute Genome Sequencing Center for Infectious Disease"/>
            <person name="Wu L."/>
            <person name="Ma J."/>
        </authorList>
    </citation>
    <scope>NUCLEOTIDE SEQUENCE [LARGE SCALE GENOMIC DNA]</scope>
    <source>
        <strain evidence="2">NBRC 112502</strain>
    </source>
</reference>
<sequence>MPSTKISGFDKTVLPVSSTTDRIDPAALLGAFDMMTEDSDIPASERFPGIVVHAWEMSGA</sequence>
<evidence type="ECO:0000313" key="1">
    <source>
        <dbReference type="EMBL" id="GLR65380.1"/>
    </source>
</evidence>
<gene>
    <name evidence="1" type="ORF">GCM10010909_00580</name>
</gene>